<feature type="compositionally biased region" description="Basic and acidic residues" evidence="14">
    <location>
        <begin position="1"/>
        <end position="12"/>
    </location>
</feature>
<dbReference type="GO" id="GO:0016971">
    <property type="term" value="F:flavin-dependent sulfhydryl oxidase activity"/>
    <property type="evidence" value="ECO:0007669"/>
    <property type="project" value="InterPro"/>
</dbReference>
<evidence type="ECO:0000256" key="7">
    <source>
        <dbReference type="ARBA" id="ARBA00022827"/>
    </source>
</evidence>
<evidence type="ECO:0000256" key="4">
    <source>
        <dbReference type="ARBA" id="ARBA00022525"/>
    </source>
</evidence>
<dbReference type="SUPFAM" id="SSF69000">
    <property type="entry name" value="FAD-dependent thiol oxidase"/>
    <property type="match status" value="1"/>
</dbReference>
<proteinExistence type="inferred from homology"/>
<evidence type="ECO:0000259" key="16">
    <source>
        <dbReference type="PROSITE" id="PS51352"/>
    </source>
</evidence>
<dbReference type="FunFam" id="3.40.30.10:FF:000080">
    <property type="entry name" value="Sulfhydryl oxidase"/>
    <property type="match status" value="1"/>
</dbReference>
<evidence type="ECO:0000256" key="5">
    <source>
        <dbReference type="ARBA" id="ARBA00022630"/>
    </source>
</evidence>
<dbReference type="FunFam" id="1.20.120.310:FF:000001">
    <property type="entry name" value="Sulfhydryl oxidase"/>
    <property type="match status" value="1"/>
</dbReference>
<evidence type="ECO:0000256" key="1">
    <source>
        <dbReference type="ARBA" id="ARBA00001974"/>
    </source>
</evidence>
<dbReference type="PROSITE" id="PS51352">
    <property type="entry name" value="THIOREDOXIN_2"/>
    <property type="match status" value="1"/>
</dbReference>
<keyword evidence="18" id="KW-1185">Reference proteome</keyword>
<dbReference type="Gene3D" id="3.40.30.10">
    <property type="entry name" value="Glutaredoxin"/>
    <property type="match status" value="2"/>
</dbReference>
<organism evidence="17 18">
    <name type="scientific">Hemibagrus wyckioides</name>
    <dbReference type="NCBI Taxonomy" id="337641"/>
    <lineage>
        <taxon>Eukaryota</taxon>
        <taxon>Metazoa</taxon>
        <taxon>Chordata</taxon>
        <taxon>Craniata</taxon>
        <taxon>Vertebrata</taxon>
        <taxon>Euteleostomi</taxon>
        <taxon>Actinopterygii</taxon>
        <taxon>Neopterygii</taxon>
        <taxon>Teleostei</taxon>
        <taxon>Ostariophysi</taxon>
        <taxon>Siluriformes</taxon>
        <taxon>Bagridae</taxon>
        <taxon>Hemibagrus</taxon>
    </lineage>
</organism>
<dbReference type="InterPro" id="IPR042568">
    <property type="entry name" value="QSOX_FAD-bd_sf"/>
</dbReference>
<dbReference type="InterPro" id="IPR039798">
    <property type="entry name" value="Sulfhydryl_oxidase"/>
</dbReference>
<dbReference type="PANTHER" id="PTHR22897">
    <property type="entry name" value="QUIESCIN Q6-RELATED SULFHYDRYL OXIDASE"/>
    <property type="match status" value="1"/>
</dbReference>
<dbReference type="GO" id="GO:0000139">
    <property type="term" value="C:Golgi membrane"/>
    <property type="evidence" value="ECO:0007669"/>
    <property type="project" value="TreeGrafter"/>
</dbReference>
<evidence type="ECO:0000256" key="3">
    <source>
        <dbReference type="ARBA" id="ARBA00006041"/>
    </source>
</evidence>
<name>A0A9D3P2A6_9TELE</name>
<comment type="function">
    <text evidence="11">Catalyzes the oxidation of sulfhydryl groups in peptide and protein thiols to disulfides with the reduction of oxygen to hydrogen peroxide. Plays a role in disulfide bond formation in a variety of extracellular proteins. In fibroblasts, required for normal incorporation of laminin into the extracellular matrix, and thereby for normal cell-cell adhesion and cell migration.</text>
</comment>
<keyword evidence="13" id="KW-0472">Membrane</keyword>
<dbReference type="InterPro" id="IPR036249">
    <property type="entry name" value="Thioredoxin-like_sf"/>
</dbReference>
<evidence type="ECO:0000256" key="2">
    <source>
        <dbReference type="ARBA" id="ARBA00004613"/>
    </source>
</evidence>
<dbReference type="GO" id="GO:0005615">
    <property type="term" value="C:extracellular space"/>
    <property type="evidence" value="ECO:0007669"/>
    <property type="project" value="TreeGrafter"/>
</dbReference>
<evidence type="ECO:0000256" key="14">
    <source>
        <dbReference type="SAM" id="MobiDB-lite"/>
    </source>
</evidence>
<evidence type="ECO:0000313" key="18">
    <source>
        <dbReference type="Proteomes" id="UP000824219"/>
    </source>
</evidence>
<keyword evidence="10" id="KW-0325">Glycoprotein</keyword>
<feature type="domain" description="Thioredoxin" evidence="16">
    <location>
        <begin position="24"/>
        <end position="224"/>
    </location>
</feature>
<dbReference type="InterPro" id="IPR041269">
    <property type="entry name" value="QSOX_Trx1"/>
</dbReference>
<comment type="cofactor">
    <cofactor evidence="1 13">
        <name>FAD</name>
        <dbReference type="ChEBI" id="CHEBI:57692"/>
    </cofactor>
</comment>
<dbReference type="PROSITE" id="PS51324">
    <property type="entry name" value="ERV_ALR"/>
    <property type="match status" value="1"/>
</dbReference>
<evidence type="ECO:0000313" key="17">
    <source>
        <dbReference type="EMBL" id="KAG7332806.1"/>
    </source>
</evidence>
<dbReference type="AlphaFoldDB" id="A0A9D3P2A6"/>
<dbReference type="GO" id="GO:0003756">
    <property type="term" value="F:protein disulfide isomerase activity"/>
    <property type="evidence" value="ECO:0007669"/>
    <property type="project" value="TreeGrafter"/>
</dbReference>
<dbReference type="PANTHER" id="PTHR22897:SF6">
    <property type="entry name" value="SULFHYDRYL OXIDASE 1"/>
    <property type="match status" value="1"/>
</dbReference>
<dbReference type="InterPro" id="IPR017905">
    <property type="entry name" value="ERV/ALR_sulphydryl_oxidase"/>
</dbReference>
<protein>
    <recommendedName>
        <fullName evidence="13">Sulfhydryl oxidase</fullName>
        <ecNumber evidence="13">1.8.3.2</ecNumber>
    </recommendedName>
</protein>
<evidence type="ECO:0000256" key="10">
    <source>
        <dbReference type="ARBA" id="ARBA00023180"/>
    </source>
</evidence>
<dbReference type="Pfam" id="PF18371">
    <property type="entry name" value="FAD_SOX"/>
    <property type="match status" value="1"/>
</dbReference>
<dbReference type="FunFam" id="1.20.120.1960:FF:000001">
    <property type="entry name" value="Sulfhydryl oxidase"/>
    <property type="match status" value="1"/>
</dbReference>
<evidence type="ECO:0000256" key="12">
    <source>
        <dbReference type="ARBA" id="ARBA00048864"/>
    </source>
</evidence>
<evidence type="ECO:0000259" key="15">
    <source>
        <dbReference type="PROSITE" id="PS51324"/>
    </source>
</evidence>
<dbReference type="Proteomes" id="UP000824219">
    <property type="component" value="Linkage Group LG05"/>
</dbReference>
<keyword evidence="4" id="KW-0964">Secreted</keyword>
<dbReference type="EC" id="1.8.3.2" evidence="13"/>
<feature type="compositionally biased region" description="Basic and acidic residues" evidence="14">
    <location>
        <begin position="665"/>
        <end position="675"/>
    </location>
</feature>
<gene>
    <name evidence="17" type="ORF">KOW79_004640</name>
</gene>
<dbReference type="Pfam" id="PF18108">
    <property type="entry name" value="QSOX_Trx1"/>
    <property type="match status" value="1"/>
</dbReference>
<keyword evidence="7 13" id="KW-0274">FAD</keyword>
<dbReference type="SUPFAM" id="SSF52833">
    <property type="entry name" value="Thioredoxin-like"/>
    <property type="match status" value="1"/>
</dbReference>
<feature type="region of interest" description="Disordered" evidence="14">
    <location>
        <begin position="661"/>
        <end position="685"/>
    </location>
</feature>
<feature type="transmembrane region" description="Helical" evidence="13">
    <location>
        <begin position="731"/>
        <end position="748"/>
    </location>
</feature>
<feature type="domain" description="ERV/ALR sulfhydryl oxidase" evidence="15">
    <location>
        <begin position="441"/>
        <end position="542"/>
    </location>
</feature>
<dbReference type="InterPro" id="IPR036774">
    <property type="entry name" value="ERV/ALR_sulphydryl_oxid_sf"/>
</dbReference>
<reference evidence="17 18" key="1">
    <citation type="submission" date="2021-06" db="EMBL/GenBank/DDBJ databases">
        <title>Chromosome-level genome assembly of the red-tail catfish (Hemibagrus wyckioides).</title>
        <authorList>
            <person name="Shao F."/>
        </authorList>
    </citation>
    <scope>NUCLEOTIDE SEQUENCE [LARGE SCALE GENOMIC DNA]</scope>
    <source>
        <strain evidence="17">EC202008001</strain>
        <tissue evidence="17">Blood</tissue>
    </source>
</reference>
<comment type="catalytic activity">
    <reaction evidence="12 13">
        <text>2 R'C(R)SH + O2 = R'C(R)S-S(R)CR' + H2O2</text>
        <dbReference type="Rhea" id="RHEA:17357"/>
        <dbReference type="ChEBI" id="CHEBI:15379"/>
        <dbReference type="ChEBI" id="CHEBI:16240"/>
        <dbReference type="ChEBI" id="CHEBI:16520"/>
        <dbReference type="ChEBI" id="CHEBI:17412"/>
        <dbReference type="EC" id="1.8.3.2"/>
    </reaction>
</comment>
<evidence type="ECO:0000256" key="11">
    <source>
        <dbReference type="ARBA" id="ARBA00045804"/>
    </source>
</evidence>
<dbReference type="EMBL" id="JAHKSW010000005">
    <property type="protein sequence ID" value="KAG7332806.1"/>
    <property type="molecule type" value="Genomic_DNA"/>
</dbReference>
<evidence type="ECO:0000256" key="6">
    <source>
        <dbReference type="ARBA" id="ARBA00022729"/>
    </source>
</evidence>
<keyword evidence="6" id="KW-0732">Signal</keyword>
<comment type="subcellular location">
    <subcellularLocation>
        <location evidence="2">Secreted</location>
    </subcellularLocation>
</comment>
<dbReference type="FunFam" id="3.40.30.10:FF:000073">
    <property type="entry name" value="Sulfhydryl oxidase"/>
    <property type="match status" value="1"/>
</dbReference>
<sequence>MERSFSSVRDKGSNTTAASVLPSEETLSKAPPYSLRLGQNPNPVRLKLERCGMFAVRVRLLCAVLCVLCVGGVRSGLYTDSDQVAILTPDNVDAVLFNSSSATLTEFYASWCGHCIAFSPVWKRLALDIKEWRLAVQLAAIDCAAESNREVCIRFNIKGYPSLRFIPAFSSSDSIGEDIRAFSRDVTDLRHLIIDKLESHKDPGPPACPPLEKTSAREIDSYVENSRRQNQNLALVFEEEKSYVGREVILDLLQYVNITVRRVLNSEEELVSRLGVTDFPSVYLYNTHTNYSRLKVLKEARVFYSYALQSLPGVVREGQTPPAARDLIRNKTEEQWRPFNKTRVYMSDLESALHYSLRVEVASHSVINGTDLTALRHYISVLKKYFPGRPPVKNALKAVNDWLQDQKGTSINYSDFRATLKTTSPDSYLPKAVRWVGCQGSKPQFRGFPCAMWTLFHTLTVQAVETGSNDPQEVLQAMRRYVGSFFGCRPCADHFQNMADESMDQVLSPSTAVLWLWSRHNRVNARLAGELSEDPHFPKVQWPPPDLCVSCHSLKPSGEHTWLLPEVLAFLKTYYSAQHLSHDYLSDEIAPSLTDRRKAREAVLRQGQEVQEQEMVEEVDRVPQDEKPLPRKPSIVGLRLRQFREDIVDLDSFIIQHYKAKAPPKRQDTEGEVKPRPQSKKRTRRDLPVQEAELLVLEMEAEPEPYGQSRSTRWMFVLSVGFSRLDVSLCVTLYLLSTLCIVAMCLYFRMKRRQRRTKVALP</sequence>
<dbReference type="CDD" id="cd02992">
    <property type="entry name" value="PDI_a_QSOX"/>
    <property type="match status" value="1"/>
</dbReference>
<keyword evidence="9" id="KW-1015">Disulfide bond</keyword>
<dbReference type="Gene3D" id="1.20.120.1960">
    <property type="entry name" value="QSOX sulfhydryl oxidase domain"/>
    <property type="match status" value="1"/>
</dbReference>
<dbReference type="OrthoDB" id="59470at2759"/>
<keyword evidence="8 13" id="KW-0560">Oxidoreductase</keyword>
<evidence type="ECO:0000256" key="13">
    <source>
        <dbReference type="RuleBase" id="RU371123"/>
    </source>
</evidence>
<feature type="region of interest" description="Disordered" evidence="14">
    <location>
        <begin position="1"/>
        <end position="25"/>
    </location>
</feature>
<dbReference type="Pfam" id="PF04777">
    <property type="entry name" value="Evr1_Alr"/>
    <property type="match status" value="1"/>
</dbReference>
<evidence type="ECO:0000256" key="8">
    <source>
        <dbReference type="ARBA" id="ARBA00023002"/>
    </source>
</evidence>
<keyword evidence="13" id="KW-1133">Transmembrane helix</keyword>
<keyword evidence="5 13" id="KW-0285">Flavoprotein</keyword>
<comment type="similarity">
    <text evidence="3 13">Belongs to the quiescin-sulfhydryl oxidase (QSOX) family.</text>
</comment>
<comment type="caution">
    <text evidence="17">The sequence shown here is derived from an EMBL/GenBank/DDBJ whole genome shotgun (WGS) entry which is preliminary data.</text>
</comment>
<dbReference type="GO" id="GO:0006457">
    <property type="term" value="P:protein folding"/>
    <property type="evidence" value="ECO:0007669"/>
    <property type="project" value="TreeGrafter"/>
</dbReference>
<accession>A0A9D3P2A6</accession>
<dbReference type="InterPro" id="IPR013766">
    <property type="entry name" value="Thioredoxin_domain"/>
</dbReference>
<keyword evidence="13" id="KW-0812">Transmembrane</keyword>
<dbReference type="Gene3D" id="1.20.120.310">
    <property type="entry name" value="ERV/ALR sulfhydryl oxidase domain"/>
    <property type="match status" value="1"/>
</dbReference>
<dbReference type="InterPro" id="IPR040986">
    <property type="entry name" value="QSOX_FAD-bd_dom"/>
</dbReference>
<evidence type="ECO:0000256" key="9">
    <source>
        <dbReference type="ARBA" id="ARBA00023157"/>
    </source>
</evidence>
<dbReference type="Pfam" id="PF00085">
    <property type="entry name" value="Thioredoxin"/>
    <property type="match status" value="1"/>
</dbReference>